<evidence type="ECO:0008006" key="3">
    <source>
        <dbReference type="Google" id="ProtNLM"/>
    </source>
</evidence>
<reference evidence="1 2" key="1">
    <citation type="journal article" date="2021" name="Sci. Rep.">
        <title>The genome of the diatom Chaetoceros tenuissimus carries an ancient integrated fragment of an extant virus.</title>
        <authorList>
            <person name="Hongo Y."/>
            <person name="Kimura K."/>
            <person name="Takaki Y."/>
            <person name="Yoshida Y."/>
            <person name="Baba S."/>
            <person name="Kobayashi G."/>
            <person name="Nagasaki K."/>
            <person name="Hano T."/>
            <person name="Tomaru Y."/>
        </authorList>
    </citation>
    <scope>NUCLEOTIDE SEQUENCE [LARGE SCALE GENOMIC DNA]</scope>
    <source>
        <strain evidence="1 2">NIES-3715</strain>
    </source>
</reference>
<keyword evidence="2" id="KW-1185">Reference proteome</keyword>
<dbReference type="Proteomes" id="UP001054902">
    <property type="component" value="Unassembled WGS sequence"/>
</dbReference>
<dbReference type="GO" id="GO:0005664">
    <property type="term" value="C:nuclear origin of replication recognition complex"/>
    <property type="evidence" value="ECO:0007669"/>
    <property type="project" value="TreeGrafter"/>
</dbReference>
<dbReference type="GO" id="GO:0006270">
    <property type="term" value="P:DNA replication initiation"/>
    <property type="evidence" value="ECO:0007669"/>
    <property type="project" value="TreeGrafter"/>
</dbReference>
<dbReference type="InterPro" id="IPR016527">
    <property type="entry name" value="ORC4"/>
</dbReference>
<evidence type="ECO:0000313" key="1">
    <source>
        <dbReference type="EMBL" id="GFH51778.1"/>
    </source>
</evidence>
<dbReference type="EMBL" id="BLLK01000045">
    <property type="protein sequence ID" value="GFH51778.1"/>
    <property type="molecule type" value="Genomic_DNA"/>
</dbReference>
<proteinExistence type="predicted"/>
<dbReference type="PANTHER" id="PTHR12087:SF0">
    <property type="entry name" value="ORIGIN RECOGNITION COMPLEX SUBUNIT 4"/>
    <property type="match status" value="1"/>
</dbReference>
<organism evidence="1 2">
    <name type="scientific">Chaetoceros tenuissimus</name>
    <dbReference type="NCBI Taxonomy" id="426638"/>
    <lineage>
        <taxon>Eukaryota</taxon>
        <taxon>Sar</taxon>
        <taxon>Stramenopiles</taxon>
        <taxon>Ochrophyta</taxon>
        <taxon>Bacillariophyta</taxon>
        <taxon>Coscinodiscophyceae</taxon>
        <taxon>Chaetocerotophycidae</taxon>
        <taxon>Chaetocerotales</taxon>
        <taxon>Chaetocerotaceae</taxon>
        <taxon>Chaetoceros</taxon>
    </lineage>
</organism>
<dbReference type="GO" id="GO:0003688">
    <property type="term" value="F:DNA replication origin binding"/>
    <property type="evidence" value="ECO:0007669"/>
    <property type="project" value="TreeGrafter"/>
</dbReference>
<dbReference type="AlphaFoldDB" id="A0AAD3CTQ6"/>
<comment type="caution">
    <text evidence="1">The sequence shown here is derived from an EMBL/GenBank/DDBJ whole genome shotgun (WGS) entry which is preliminary data.</text>
</comment>
<dbReference type="PANTHER" id="PTHR12087">
    <property type="entry name" value="ORIGIN RECOGNITION COMPLEX SUBUNIT 4"/>
    <property type="match status" value="1"/>
</dbReference>
<dbReference type="Gene3D" id="3.40.50.300">
    <property type="entry name" value="P-loop containing nucleotide triphosphate hydrolases"/>
    <property type="match status" value="1"/>
</dbReference>
<gene>
    <name evidence="1" type="ORF">CTEN210_08255</name>
</gene>
<name>A0AAD3CTQ6_9STRA</name>
<dbReference type="InterPro" id="IPR027417">
    <property type="entry name" value="P-loop_NTPase"/>
</dbReference>
<accession>A0AAD3CTQ6</accession>
<sequence length="656" mass="73803">MSSSQIIAGIDAIIRNLGDNAPALTCRQHNRKRCRFNLLQNQVSNDSTTEEGSFQFAPLGLEQEFKELYQLLEKGLIDKTNVSALLMGSRGEGKSLVLDRCLMALQHHSKKREQVGFRVVRLNGILLKGQNVSIVVSEIVNQLCEIVSKEKSKLNKDFFLRNDAQQHKRQKMNDGDIDEFSIDTNDDGQDQNGEGIEVVDDSLKQKLHALGQKQAHMFRTRTSTFSSSMACLDEAFELSSIDAVPILIVLDELDSFLPKARSTEASSTSSAIVKNDSNYSTTSSASRDLLLYHLLDRIAGKGSLISMVGLCARLTTISSYEKRVKSRAQGTSKIVHFSVGKGHEEQNDCYETLVNIIMSNFDICTHGLDSDSNIFLQELHSIVREILLPKIDNDRNSSSEKEAALDRKHRIQKLFQVQRDLGQSIRWFCRVISVSLGLYVEDITESIDTAKKIISFDESYIIEGLSVMGADMFLSDDVARVTMDDDESDDEDNVEELSTISPRVNDLIQLSGAQVAVLLSSKRILKRDAQSMQNEISSMKNMARPLTYERIRREYDTSFLQQNKASGPDRYDEVAFFKSFLDLLGVMFFPSKDHTGKGPNQYFFSKKYSRGGIWHEMLKKTPVHLNLHIDDDLLRCLDANLLKCSSALKEWAKTAG</sequence>
<evidence type="ECO:0000313" key="2">
    <source>
        <dbReference type="Proteomes" id="UP001054902"/>
    </source>
</evidence>
<protein>
    <recommendedName>
        <fullName evidence="3">Origin recognition complex subunit 4</fullName>
    </recommendedName>
</protein>